<dbReference type="InterPro" id="IPR050559">
    <property type="entry name" value="P-Pant_transferase_sf"/>
</dbReference>
<accession>A0AAV2W0B6</accession>
<reference evidence="4 5" key="1">
    <citation type="journal article" date="2013" name="ISME J.">
        <title>Comparative genomics of pathogenic lineages of Vibrio nigripulchritudo identifies virulence-associated traits.</title>
        <authorList>
            <person name="Goudenege D."/>
            <person name="Labreuche Y."/>
            <person name="Krin E."/>
            <person name="Ansquer D."/>
            <person name="Mangenot S."/>
            <person name="Calteau A."/>
            <person name="Medigue C."/>
            <person name="Mazel D."/>
            <person name="Polz M.F."/>
            <person name="Le Roux F."/>
        </authorList>
    </citation>
    <scope>NUCLEOTIDE SEQUENCE [LARGE SCALE GENOMIC DNA]</scope>
    <source>
        <strain evidence="4 5">SOn1</strain>
    </source>
</reference>
<dbReference type="GO" id="GO:0000287">
    <property type="term" value="F:magnesium ion binding"/>
    <property type="evidence" value="ECO:0007669"/>
    <property type="project" value="InterPro"/>
</dbReference>
<comment type="similarity">
    <text evidence="1">Belongs to the P-Pant transferase superfamily. Gsp/Sfp/HetI/AcpT family.</text>
</comment>
<dbReference type="GO" id="GO:0008897">
    <property type="term" value="F:holo-[acyl-carrier-protein] synthase activity"/>
    <property type="evidence" value="ECO:0007669"/>
    <property type="project" value="InterPro"/>
</dbReference>
<evidence type="ECO:0000256" key="1">
    <source>
        <dbReference type="ARBA" id="ARBA00010990"/>
    </source>
</evidence>
<evidence type="ECO:0000313" key="5">
    <source>
        <dbReference type="Proteomes" id="UP000018211"/>
    </source>
</evidence>
<gene>
    <name evidence="4" type="ORF">VIBNISOn1_970068</name>
</gene>
<dbReference type="Proteomes" id="UP000018211">
    <property type="component" value="Unassembled WGS sequence"/>
</dbReference>
<sequence length="230" mass="26179">MPNSKTIGMEQPQPDEAHVWLWLPSQSWVSQHLDDLSDSERTQYELKPDKSRWQFASSKLFQRHVLSLYTGLPPKAHQISKSTYGKPFLEGYELKFNASHSQKIMVVGITCRSEIGIDIAVHNHASRWKKRANHILHKTEVATDSTEFYNLWALKESLLKATGDGLVHGCHHLALQPYAEENSVLKSFQSSLEGWHSYLLEPPTRHASLALSSSKSLTRVRIMCFVTNSN</sequence>
<dbReference type="EMBL" id="CAOF01000194">
    <property type="protein sequence ID" value="CCO50047.1"/>
    <property type="molecule type" value="Genomic_DNA"/>
</dbReference>
<comment type="caution">
    <text evidence="4">The sequence shown here is derived from an EMBL/GenBank/DDBJ whole genome shotgun (WGS) entry which is preliminary data.</text>
</comment>
<keyword evidence="2 4" id="KW-0808">Transferase</keyword>
<dbReference type="PANTHER" id="PTHR12215:SF10">
    <property type="entry name" value="L-AMINOADIPATE-SEMIALDEHYDE DEHYDROGENASE-PHOSPHOPANTETHEINYL TRANSFERASE"/>
    <property type="match status" value="1"/>
</dbReference>
<name>A0AAV2W0B6_9VIBR</name>
<proteinExistence type="inferred from homology"/>
<organism evidence="4 5">
    <name type="scientific">Vibrio nigripulchritudo SOn1</name>
    <dbReference type="NCBI Taxonomy" id="1238450"/>
    <lineage>
        <taxon>Bacteria</taxon>
        <taxon>Pseudomonadati</taxon>
        <taxon>Pseudomonadota</taxon>
        <taxon>Gammaproteobacteria</taxon>
        <taxon>Vibrionales</taxon>
        <taxon>Vibrionaceae</taxon>
        <taxon>Vibrio</taxon>
    </lineage>
</organism>
<evidence type="ECO:0000313" key="4">
    <source>
        <dbReference type="EMBL" id="CCO50047.1"/>
    </source>
</evidence>
<evidence type="ECO:0000256" key="2">
    <source>
        <dbReference type="ARBA" id="ARBA00022679"/>
    </source>
</evidence>
<feature type="domain" description="4'-phosphopantetheinyl transferase" evidence="3">
    <location>
        <begin position="115"/>
        <end position="173"/>
    </location>
</feature>
<dbReference type="AlphaFoldDB" id="A0AAV2W0B6"/>
<protein>
    <submittedName>
        <fullName evidence="4">Phosphopantetheinyl transferase</fullName>
    </submittedName>
</protein>
<dbReference type="Gene3D" id="3.90.470.20">
    <property type="entry name" value="4'-phosphopantetheinyl transferase domain"/>
    <property type="match status" value="2"/>
</dbReference>
<dbReference type="GO" id="GO:0019878">
    <property type="term" value="P:lysine biosynthetic process via aminoadipic acid"/>
    <property type="evidence" value="ECO:0007669"/>
    <property type="project" value="TreeGrafter"/>
</dbReference>
<dbReference type="SUPFAM" id="SSF56214">
    <property type="entry name" value="4'-phosphopantetheinyl transferase"/>
    <property type="match status" value="2"/>
</dbReference>
<evidence type="ECO:0000259" key="3">
    <source>
        <dbReference type="Pfam" id="PF01648"/>
    </source>
</evidence>
<dbReference type="GO" id="GO:0005829">
    <property type="term" value="C:cytosol"/>
    <property type="evidence" value="ECO:0007669"/>
    <property type="project" value="TreeGrafter"/>
</dbReference>
<dbReference type="InterPro" id="IPR037143">
    <property type="entry name" value="4-PPantetheinyl_Trfase_dom_sf"/>
</dbReference>
<dbReference type="Pfam" id="PF01648">
    <property type="entry name" value="ACPS"/>
    <property type="match status" value="1"/>
</dbReference>
<dbReference type="PANTHER" id="PTHR12215">
    <property type="entry name" value="PHOSPHOPANTETHEINE TRANSFERASE"/>
    <property type="match status" value="1"/>
</dbReference>
<dbReference type="InterPro" id="IPR008278">
    <property type="entry name" value="4-PPantetheinyl_Trfase_dom"/>
</dbReference>